<proteinExistence type="predicted"/>
<feature type="domain" description="ATP-dependent RNA helicase DHX29-like UBA" evidence="4">
    <location>
        <begin position="78"/>
        <end position="130"/>
    </location>
</feature>
<feature type="region of interest" description="Disordered" evidence="1">
    <location>
        <begin position="1"/>
        <end position="45"/>
    </location>
</feature>
<organism evidence="5">
    <name type="scientific">Fagus sylvatica</name>
    <name type="common">Beechnut</name>
    <dbReference type="NCBI Taxonomy" id="28930"/>
    <lineage>
        <taxon>Eukaryota</taxon>
        <taxon>Viridiplantae</taxon>
        <taxon>Streptophyta</taxon>
        <taxon>Embryophyta</taxon>
        <taxon>Tracheophyta</taxon>
        <taxon>Spermatophyta</taxon>
        <taxon>Magnoliopsida</taxon>
        <taxon>eudicotyledons</taxon>
        <taxon>Gunneridae</taxon>
        <taxon>Pentapetalae</taxon>
        <taxon>rosids</taxon>
        <taxon>fabids</taxon>
        <taxon>Fagales</taxon>
        <taxon>Fagaceae</taxon>
        <taxon>Fagus</taxon>
    </lineage>
</organism>
<name>A0A2N9FNG5_FAGSY</name>
<dbReference type="AlphaFoldDB" id="A0A2N9FNG5"/>
<evidence type="ECO:0000259" key="3">
    <source>
        <dbReference type="Pfam" id="PF13966"/>
    </source>
</evidence>
<dbReference type="GO" id="GO:0016787">
    <property type="term" value="F:hydrolase activity"/>
    <property type="evidence" value="ECO:0007669"/>
    <property type="project" value="UniProtKB-KW"/>
</dbReference>
<feature type="transmembrane region" description="Helical" evidence="2">
    <location>
        <begin position="324"/>
        <end position="349"/>
    </location>
</feature>
<gene>
    <name evidence="5" type="ORF">FSB_LOCUS16585</name>
</gene>
<dbReference type="EMBL" id="OIVN01001013">
    <property type="protein sequence ID" value="SPC88703.1"/>
    <property type="molecule type" value="Genomic_DNA"/>
</dbReference>
<evidence type="ECO:0000256" key="2">
    <source>
        <dbReference type="SAM" id="Phobius"/>
    </source>
</evidence>
<dbReference type="Pfam" id="PF13966">
    <property type="entry name" value="zf-RVT"/>
    <property type="match status" value="1"/>
</dbReference>
<feature type="compositionally biased region" description="Low complexity" evidence="1">
    <location>
        <begin position="8"/>
        <end position="35"/>
    </location>
</feature>
<dbReference type="GO" id="GO:0004386">
    <property type="term" value="F:helicase activity"/>
    <property type="evidence" value="ECO:0007669"/>
    <property type="project" value="UniProtKB-KW"/>
</dbReference>
<accession>A0A2N9FNG5</accession>
<evidence type="ECO:0000259" key="4">
    <source>
        <dbReference type="Pfam" id="PF24899"/>
    </source>
</evidence>
<dbReference type="InterPro" id="IPR026960">
    <property type="entry name" value="RVT-Znf"/>
</dbReference>
<evidence type="ECO:0000256" key="1">
    <source>
        <dbReference type="SAM" id="MobiDB-lite"/>
    </source>
</evidence>
<feature type="transmembrane region" description="Helical" evidence="2">
    <location>
        <begin position="299"/>
        <end position="318"/>
    </location>
</feature>
<dbReference type="InterPro" id="IPR056890">
    <property type="entry name" value="UBA_DHX29-like"/>
</dbReference>
<feature type="domain" description="Reverse transcriptase zinc-binding" evidence="3">
    <location>
        <begin position="231"/>
        <end position="300"/>
    </location>
</feature>
<keyword evidence="2" id="KW-1133">Transmembrane helix</keyword>
<keyword evidence="2" id="KW-0472">Membrane</keyword>
<reference evidence="5" key="1">
    <citation type="submission" date="2018-02" db="EMBL/GenBank/DDBJ databases">
        <authorList>
            <person name="Cohen D.B."/>
            <person name="Kent A.D."/>
        </authorList>
    </citation>
    <scope>NUCLEOTIDE SEQUENCE</scope>
</reference>
<sequence length="353" mass="40006">MAPKKKQQQQQKQKQNNSGSKPNSKPQASSSSSSSGPRLQISAENENRLRRLLLNNNSTRSGSTPVDDSLSKAQKAKKLKTVYEKLSCEGFTNDQIELALSALKDGATFEDALDWLCLNLPGNELPLKFAGENYLHTNEGSVAVILNSREDWTPSVDPSTKIEEEAPVFSVKIKGRWDEDTLDSRQPSQADWIRQYMEQQQEVFCTPNRLIGIKRTGFVGFHKVLTTCPIEAFPWKSIWKAKVPPRVAFFIWAAAQGKILTMNNLRKRHICIVEWCYMCKSNGESPDHLLLHCDFSPSLWSLAFYLFGLSWVMLARVVDVLACWIGAFLRSCQAVVWGAVPLCIMWIIWHERN</sequence>
<feature type="region of interest" description="Disordered" evidence="1">
    <location>
        <begin position="54"/>
        <end position="73"/>
    </location>
</feature>
<dbReference type="Pfam" id="PF24899">
    <property type="entry name" value="UBA_DHX29"/>
    <property type="match status" value="1"/>
</dbReference>
<evidence type="ECO:0000313" key="5">
    <source>
        <dbReference type="EMBL" id="SPC88703.1"/>
    </source>
</evidence>
<keyword evidence="2" id="KW-0812">Transmembrane</keyword>
<protein>
    <submittedName>
        <fullName evidence="5">Uncharacterized protein</fullName>
    </submittedName>
</protein>